<gene>
    <name evidence="2" type="ORF">COL8621_01847</name>
</gene>
<dbReference type="RefSeq" id="WP_141137865.1">
    <property type="nucleotide sequence ID" value="NZ_FXYE01000002.1"/>
</dbReference>
<evidence type="ECO:0000256" key="1">
    <source>
        <dbReference type="SAM" id="SignalP"/>
    </source>
</evidence>
<keyword evidence="1" id="KW-0732">Signal</keyword>
<feature type="chain" id="PRO_5013280342" description="PEP-CTERM protein-sorting domain-containing protein" evidence="1">
    <location>
        <begin position="33"/>
        <end position="219"/>
    </location>
</feature>
<dbReference type="EMBL" id="FXYE01000002">
    <property type="protein sequence ID" value="SMX41893.1"/>
    <property type="molecule type" value="Genomic_DNA"/>
</dbReference>
<dbReference type="AlphaFoldDB" id="A0A238KGC3"/>
<proteinExistence type="predicted"/>
<accession>A0A238KGC3</accession>
<name>A0A238KGC3_9RHOB</name>
<protein>
    <recommendedName>
        <fullName evidence="4">PEP-CTERM protein-sorting domain-containing protein</fullName>
    </recommendedName>
</protein>
<reference evidence="3" key="1">
    <citation type="submission" date="2017-05" db="EMBL/GenBank/DDBJ databases">
        <authorList>
            <person name="Rodrigo-Torres L."/>
            <person name="Arahal R. D."/>
            <person name="Lucena T."/>
        </authorList>
    </citation>
    <scope>NUCLEOTIDE SEQUENCE [LARGE SCALE GENOMIC DNA]</scope>
    <source>
        <strain evidence="3">CECT 8621</strain>
    </source>
</reference>
<organism evidence="2 3">
    <name type="scientific">Actibacterium lipolyticum</name>
    <dbReference type="NCBI Taxonomy" id="1524263"/>
    <lineage>
        <taxon>Bacteria</taxon>
        <taxon>Pseudomonadati</taxon>
        <taxon>Pseudomonadota</taxon>
        <taxon>Alphaproteobacteria</taxon>
        <taxon>Rhodobacterales</taxon>
        <taxon>Roseobacteraceae</taxon>
        <taxon>Actibacterium</taxon>
    </lineage>
</organism>
<evidence type="ECO:0000313" key="3">
    <source>
        <dbReference type="Proteomes" id="UP000202922"/>
    </source>
</evidence>
<evidence type="ECO:0008006" key="4">
    <source>
        <dbReference type="Google" id="ProtNLM"/>
    </source>
</evidence>
<dbReference type="Proteomes" id="UP000202922">
    <property type="component" value="Unassembled WGS sequence"/>
</dbReference>
<evidence type="ECO:0000313" key="2">
    <source>
        <dbReference type="EMBL" id="SMX41893.1"/>
    </source>
</evidence>
<feature type="signal peptide" evidence="1">
    <location>
        <begin position="1"/>
        <end position="32"/>
    </location>
</feature>
<keyword evidence="3" id="KW-1185">Reference proteome</keyword>
<sequence>MAHAQSLTAKKVAVTGFGAALASMGAASSADAAIVELSFSPASFGTFTFRRVSPQTSGGGQVAGSFSVSNYFFQSTSTFRFSYGSRVYTYFSFTTFVSKRLDVHGGMTFAELNLGDAVDGALLDTRSVNEPRGGKTYFGFSSDDGKFGWVLYDFGTSYDSGTSFVTGYLNNVTGGAINVGQTEAISAVPGPAALPLLGTGLLAMGAAGIRRRRKELQAA</sequence>